<proteinExistence type="predicted"/>
<evidence type="ECO:0000313" key="3">
    <source>
        <dbReference type="Proteomes" id="UP001199355"/>
    </source>
</evidence>
<dbReference type="PANTHER" id="PTHR30399">
    <property type="entry name" value="UNCHARACTERIZED PROTEIN YGJP"/>
    <property type="match status" value="1"/>
</dbReference>
<feature type="domain" description="YgjP-like metallopeptidase" evidence="1">
    <location>
        <begin position="22"/>
        <end position="238"/>
    </location>
</feature>
<dbReference type="AlphaFoldDB" id="A0AAE3AZT4"/>
<keyword evidence="3" id="KW-1185">Reference proteome</keyword>
<accession>A0AAE3AZT4</accession>
<dbReference type="InterPro" id="IPR002725">
    <property type="entry name" value="YgjP-like_metallopeptidase"/>
</dbReference>
<dbReference type="EMBL" id="JAJEQF010000063">
    <property type="protein sequence ID" value="MCC2169117.1"/>
    <property type="molecule type" value="Genomic_DNA"/>
</dbReference>
<protein>
    <submittedName>
        <fullName evidence="2">M48 family metallopeptidase</fullName>
    </submittedName>
</protein>
<sequence>MEKIIVLKGIAVPYELQRKNIRRMNLLVHRDGRVLVSASRDTAQWEIEAFLLGNADFVLQNRERCLKLIEAGDGISAGKNRRYEDGDVLYQCGKACRLCVVEGRKESVERIGRVILVTQKNPSDADRRRRMLEGYLTQCCLEQMEEICERFYPVFSRMGVAWPQIKVRSMVSRWGSCQPKKKIVTFSRQLGETPPACMEYIAVHEFCHFIQPNHSPAFHQLMTELMPDWRQRKQLLNSRAWVDVGET</sequence>
<comment type="caution">
    <text evidence="2">The sequence shown here is derived from an EMBL/GenBank/DDBJ whole genome shotgun (WGS) entry which is preliminary data.</text>
</comment>
<dbReference type="CDD" id="cd07344">
    <property type="entry name" value="M48_yhfN_like"/>
    <property type="match status" value="1"/>
</dbReference>
<reference evidence="2 3" key="1">
    <citation type="submission" date="2021-10" db="EMBL/GenBank/DDBJ databases">
        <title>Anaerobic single-cell dispensing facilitates the cultivation of human gut bacteria.</title>
        <authorList>
            <person name="Afrizal A."/>
        </authorList>
    </citation>
    <scope>NUCLEOTIDE SEQUENCE [LARGE SCALE GENOMIC DNA]</scope>
    <source>
        <strain evidence="2 3">CLA-AA-H244</strain>
    </source>
</reference>
<dbReference type="Proteomes" id="UP001199355">
    <property type="component" value="Unassembled WGS sequence"/>
</dbReference>
<dbReference type="PANTHER" id="PTHR30399:SF1">
    <property type="entry name" value="UTP PYROPHOSPHATASE"/>
    <property type="match status" value="1"/>
</dbReference>
<organism evidence="2 3">
    <name type="scientific">Gallintestinimicrobium propionicum</name>
    <dbReference type="NCBI Taxonomy" id="2981770"/>
    <lineage>
        <taxon>Bacteria</taxon>
        <taxon>Bacillati</taxon>
        <taxon>Bacillota</taxon>
        <taxon>Clostridia</taxon>
        <taxon>Lachnospirales</taxon>
        <taxon>Lachnospiraceae</taxon>
        <taxon>Gallintestinimicrobium</taxon>
    </lineage>
</organism>
<dbReference type="RefSeq" id="WP_308729129.1">
    <property type="nucleotide sequence ID" value="NZ_JAJEQF010000063.1"/>
</dbReference>
<dbReference type="InterPro" id="IPR053136">
    <property type="entry name" value="UTP_pyrophosphatase-like"/>
</dbReference>
<evidence type="ECO:0000313" key="2">
    <source>
        <dbReference type="EMBL" id="MCC2169117.1"/>
    </source>
</evidence>
<gene>
    <name evidence="2" type="ORF">LKD45_15750</name>
</gene>
<dbReference type="Gene3D" id="3.30.2010.10">
    <property type="entry name" value="Metalloproteases ('zincins'), catalytic domain"/>
    <property type="match status" value="1"/>
</dbReference>
<evidence type="ECO:0000259" key="1">
    <source>
        <dbReference type="Pfam" id="PF01863"/>
    </source>
</evidence>
<dbReference type="Pfam" id="PF01863">
    <property type="entry name" value="YgjP-like"/>
    <property type="match status" value="1"/>
</dbReference>
<name>A0AAE3AZT4_9FIRM</name>